<dbReference type="Gene3D" id="3.10.129.10">
    <property type="entry name" value="Hotdog Thioesterase"/>
    <property type="match status" value="1"/>
</dbReference>
<evidence type="ECO:0000313" key="3">
    <source>
        <dbReference type="EMBL" id="MBK1879398.1"/>
    </source>
</evidence>
<dbReference type="PANTHER" id="PTHR31793">
    <property type="entry name" value="4-HYDROXYBENZOYL-COA THIOESTERASE FAMILY MEMBER"/>
    <property type="match status" value="1"/>
</dbReference>
<dbReference type="InterPro" id="IPR029069">
    <property type="entry name" value="HotDog_dom_sf"/>
</dbReference>
<proteinExistence type="inferred from homology"/>
<dbReference type="EMBL" id="JAENIL010000047">
    <property type="protein sequence ID" value="MBK1879398.1"/>
    <property type="molecule type" value="Genomic_DNA"/>
</dbReference>
<dbReference type="NCBIfam" id="TIGR00051">
    <property type="entry name" value="YbgC/FadM family acyl-CoA thioesterase"/>
    <property type="match status" value="1"/>
</dbReference>
<dbReference type="PROSITE" id="PS01328">
    <property type="entry name" value="4HBCOA_THIOESTERASE"/>
    <property type="match status" value="1"/>
</dbReference>
<dbReference type="Pfam" id="PF13279">
    <property type="entry name" value="4HBT_2"/>
    <property type="match status" value="1"/>
</dbReference>
<evidence type="ECO:0000256" key="1">
    <source>
        <dbReference type="ARBA" id="ARBA00005953"/>
    </source>
</evidence>
<comment type="caution">
    <text evidence="3">The sequence shown here is derived from an EMBL/GenBank/DDBJ whole genome shotgun (WGS) entry which is preliminary data.</text>
</comment>
<keyword evidence="2" id="KW-0378">Hydrolase</keyword>
<reference evidence="3" key="1">
    <citation type="submission" date="2021-01" db="EMBL/GenBank/DDBJ databases">
        <title>Modified the classification status of verrucomicrobia.</title>
        <authorList>
            <person name="Feng X."/>
        </authorList>
    </citation>
    <scope>NUCLEOTIDE SEQUENCE</scope>
    <source>
        <strain evidence="3">KCTC 13126</strain>
    </source>
</reference>
<dbReference type="SUPFAM" id="SSF54637">
    <property type="entry name" value="Thioesterase/thiol ester dehydrase-isomerase"/>
    <property type="match status" value="1"/>
</dbReference>
<dbReference type="InterPro" id="IPR006684">
    <property type="entry name" value="YbgC/YbaW"/>
</dbReference>
<gene>
    <name evidence="3" type="ORF">JIN87_21100</name>
</gene>
<dbReference type="CDD" id="cd00586">
    <property type="entry name" value="4HBT"/>
    <property type="match status" value="1"/>
</dbReference>
<evidence type="ECO:0000256" key="2">
    <source>
        <dbReference type="ARBA" id="ARBA00022801"/>
    </source>
</evidence>
<dbReference type="PANTHER" id="PTHR31793:SF27">
    <property type="entry name" value="NOVEL THIOESTERASE SUPERFAMILY DOMAIN AND SAPOSIN A-TYPE DOMAIN CONTAINING PROTEIN (0610012H03RIK)"/>
    <property type="match status" value="1"/>
</dbReference>
<evidence type="ECO:0000313" key="4">
    <source>
        <dbReference type="Proteomes" id="UP000617628"/>
    </source>
</evidence>
<dbReference type="AlphaFoldDB" id="A0A934VT68"/>
<name>A0A934VT68_9BACT</name>
<accession>A0A934VT68</accession>
<dbReference type="PIRSF" id="PIRSF003230">
    <property type="entry name" value="YbgC"/>
    <property type="match status" value="1"/>
</dbReference>
<dbReference type="Proteomes" id="UP000617628">
    <property type="component" value="Unassembled WGS sequence"/>
</dbReference>
<organism evidence="3 4">
    <name type="scientific">Pelagicoccus mobilis</name>
    <dbReference type="NCBI Taxonomy" id="415221"/>
    <lineage>
        <taxon>Bacteria</taxon>
        <taxon>Pseudomonadati</taxon>
        <taxon>Verrucomicrobiota</taxon>
        <taxon>Opitutia</taxon>
        <taxon>Puniceicoccales</taxon>
        <taxon>Pelagicoccaceae</taxon>
        <taxon>Pelagicoccus</taxon>
    </lineage>
</organism>
<dbReference type="InterPro" id="IPR008272">
    <property type="entry name" value="HB-CoA_thioesterase_AS"/>
</dbReference>
<sequence>MLVTRLLGPFLPSMIESVSEIQVRYAETDMMGIVYHANYLPWLEIGRTELLRENGLPYKEIEDRGLMLPVLSVDVQYKRPAKYDDRITVHTRISEKPFLKIKIQYEVKRGEELLCTASTTHAFMTPDGRPTKPPAFFRDAIESKF</sequence>
<keyword evidence="4" id="KW-1185">Reference proteome</keyword>
<dbReference type="GO" id="GO:0047617">
    <property type="term" value="F:fatty acyl-CoA hydrolase activity"/>
    <property type="evidence" value="ECO:0007669"/>
    <property type="project" value="TreeGrafter"/>
</dbReference>
<protein>
    <submittedName>
        <fullName evidence="3">Acyl-CoA thioesterase</fullName>
    </submittedName>
</protein>
<dbReference type="InterPro" id="IPR050563">
    <property type="entry name" value="4-hydroxybenzoyl-CoA_TE"/>
</dbReference>
<dbReference type="RefSeq" id="WP_200357611.1">
    <property type="nucleotide sequence ID" value="NZ_JAENIL010000047.1"/>
</dbReference>
<comment type="similarity">
    <text evidence="1">Belongs to the 4-hydroxybenzoyl-CoA thioesterase family.</text>
</comment>